<name>A0A166JJF4_9AGAM</name>
<keyword evidence="2" id="KW-1185">Reference proteome</keyword>
<gene>
    <name evidence="1" type="ORF">FIBSPDRAFT_525959</name>
</gene>
<sequence length="105" mass="12255">MPLALWLEKRTMLRAPPLEMQSHPRKGILSLTPFVVVVVAEKRSIYVSNCTFNVWFIYGSYETKLFFDVFIQKQHQGDRVEKPRALEQDECHIQITPSKTRGTTM</sequence>
<protein>
    <submittedName>
        <fullName evidence="1">Uncharacterized protein</fullName>
    </submittedName>
</protein>
<dbReference type="Proteomes" id="UP000076532">
    <property type="component" value="Unassembled WGS sequence"/>
</dbReference>
<dbReference type="AlphaFoldDB" id="A0A166JJF4"/>
<organism evidence="1 2">
    <name type="scientific">Athelia psychrophila</name>
    <dbReference type="NCBI Taxonomy" id="1759441"/>
    <lineage>
        <taxon>Eukaryota</taxon>
        <taxon>Fungi</taxon>
        <taxon>Dikarya</taxon>
        <taxon>Basidiomycota</taxon>
        <taxon>Agaricomycotina</taxon>
        <taxon>Agaricomycetes</taxon>
        <taxon>Agaricomycetidae</taxon>
        <taxon>Atheliales</taxon>
        <taxon>Atheliaceae</taxon>
        <taxon>Athelia</taxon>
    </lineage>
</organism>
<evidence type="ECO:0000313" key="1">
    <source>
        <dbReference type="EMBL" id="KZP20926.1"/>
    </source>
</evidence>
<proteinExistence type="predicted"/>
<evidence type="ECO:0000313" key="2">
    <source>
        <dbReference type="Proteomes" id="UP000076532"/>
    </source>
</evidence>
<dbReference type="EMBL" id="KV417551">
    <property type="protein sequence ID" value="KZP20926.1"/>
    <property type="molecule type" value="Genomic_DNA"/>
</dbReference>
<reference evidence="1 2" key="1">
    <citation type="journal article" date="2016" name="Mol. Biol. Evol.">
        <title>Comparative Genomics of Early-Diverging Mushroom-Forming Fungi Provides Insights into the Origins of Lignocellulose Decay Capabilities.</title>
        <authorList>
            <person name="Nagy L.G."/>
            <person name="Riley R."/>
            <person name="Tritt A."/>
            <person name="Adam C."/>
            <person name="Daum C."/>
            <person name="Floudas D."/>
            <person name="Sun H."/>
            <person name="Yadav J.S."/>
            <person name="Pangilinan J."/>
            <person name="Larsson K.H."/>
            <person name="Matsuura K."/>
            <person name="Barry K."/>
            <person name="Labutti K."/>
            <person name="Kuo R."/>
            <person name="Ohm R.A."/>
            <person name="Bhattacharya S.S."/>
            <person name="Shirouzu T."/>
            <person name="Yoshinaga Y."/>
            <person name="Martin F.M."/>
            <person name="Grigoriev I.V."/>
            <person name="Hibbett D.S."/>
        </authorList>
    </citation>
    <scope>NUCLEOTIDE SEQUENCE [LARGE SCALE GENOMIC DNA]</scope>
    <source>
        <strain evidence="1 2">CBS 109695</strain>
    </source>
</reference>
<accession>A0A166JJF4</accession>